<keyword evidence="2" id="KW-1185">Reference proteome</keyword>
<reference evidence="2" key="1">
    <citation type="submission" date="2015-11" db="EMBL/GenBank/DDBJ databases">
        <authorList>
            <person name="Seth-Smith H.M.B."/>
        </authorList>
    </citation>
    <scope>NUCLEOTIDE SEQUENCE [LARGE SCALE GENOMIC DNA]</scope>
    <source>
        <strain evidence="2">2013Ark11</strain>
    </source>
</reference>
<dbReference type="RefSeq" id="WP_092490679.1">
    <property type="nucleotide sequence ID" value="NZ_LN906597.1"/>
</dbReference>
<name>A0A0S4M6E5_9BURK</name>
<evidence type="ECO:0000313" key="2">
    <source>
        <dbReference type="Proteomes" id="UP000198651"/>
    </source>
</evidence>
<dbReference type="AlphaFoldDB" id="A0A0S4M6E5"/>
<proteinExistence type="predicted"/>
<dbReference type="Proteomes" id="UP000198651">
    <property type="component" value="Chromosome I"/>
</dbReference>
<accession>A0A0S4M6E5</accession>
<protein>
    <submittedName>
        <fullName evidence="1">Putative coiled coil domain protein</fullName>
    </submittedName>
</protein>
<organism evidence="1 2">
    <name type="scientific">Candidatus Ichthyocystis hellenicum</name>
    <dbReference type="NCBI Taxonomy" id="1561003"/>
    <lineage>
        <taxon>Bacteria</taxon>
        <taxon>Pseudomonadati</taxon>
        <taxon>Pseudomonadota</taxon>
        <taxon>Betaproteobacteria</taxon>
        <taxon>Burkholderiales</taxon>
        <taxon>Candidatus Ichthyocystis</taxon>
    </lineage>
</organism>
<sequence length="395" mass="45921">MVNQSHSSLFCRCYDLQIKDGEIVSETLTTESINLSFFSSIIRKNAPIRYKDYWYYNCDALGQTEYMSEIRRTHNYKKWKSKVNNSFKSIIENSLSAFATKLNVINCGSWEEKKCFLSAISGEIASNYPFKMANDLVINFVEKKISKVVGFYLETEIKNIANSKDRNYNELKSIIAKKANEALIKEDNKLELTYNISGMLSDFHEKQFIKEEFRSKFSMHEVETTTFSIFIDLYSNHLAENYDSILSKSVEIFETLDQDEESCMSFAFDKFFGEMISHHHAKQLHNFIHVSEFYLKILLDNLLLSGKIKFFSTNGEKNLFHNNIDTAKRSVNVMSFIEESKKELKEKITKYLIESDTIVFDGGTITICDASFTERVLYYSTKYLEEKLTSHVSKS</sequence>
<evidence type="ECO:0000313" key="1">
    <source>
        <dbReference type="EMBL" id="CUT18298.1"/>
    </source>
</evidence>
<gene>
    <name evidence="1" type="ORF">Ark11_1500</name>
</gene>
<dbReference type="EMBL" id="LN906597">
    <property type="protein sequence ID" value="CUT18298.1"/>
    <property type="molecule type" value="Genomic_DNA"/>
</dbReference>